<dbReference type="PANTHER" id="PTHR38048:SF2">
    <property type="entry name" value="HEMERYTHRIN-LIKE DOMAIN-CONTAINING PROTEIN"/>
    <property type="match status" value="1"/>
</dbReference>
<name>A0A2J6SIZ5_9HELO</name>
<accession>A0A2J6SIZ5</accession>
<dbReference type="Pfam" id="PF01814">
    <property type="entry name" value="Hemerythrin"/>
    <property type="match status" value="1"/>
</dbReference>
<dbReference type="InParanoid" id="A0A2J6SIZ5"/>
<gene>
    <name evidence="2" type="ORF">K444DRAFT_622087</name>
</gene>
<feature type="domain" description="Hemerythrin-like" evidence="1">
    <location>
        <begin position="48"/>
        <end position="166"/>
    </location>
</feature>
<reference evidence="2 3" key="1">
    <citation type="submission" date="2016-04" db="EMBL/GenBank/DDBJ databases">
        <title>A degradative enzymes factory behind the ericoid mycorrhizal symbiosis.</title>
        <authorList>
            <consortium name="DOE Joint Genome Institute"/>
            <person name="Martino E."/>
            <person name="Morin E."/>
            <person name="Grelet G."/>
            <person name="Kuo A."/>
            <person name="Kohler A."/>
            <person name="Daghino S."/>
            <person name="Barry K."/>
            <person name="Choi C."/>
            <person name="Cichocki N."/>
            <person name="Clum A."/>
            <person name="Copeland A."/>
            <person name="Hainaut M."/>
            <person name="Haridas S."/>
            <person name="Labutti K."/>
            <person name="Lindquist E."/>
            <person name="Lipzen A."/>
            <person name="Khouja H.-R."/>
            <person name="Murat C."/>
            <person name="Ohm R."/>
            <person name="Olson A."/>
            <person name="Spatafora J."/>
            <person name="Veneault-Fourrey C."/>
            <person name="Henrissat B."/>
            <person name="Grigoriev I."/>
            <person name="Martin F."/>
            <person name="Perotto S."/>
        </authorList>
    </citation>
    <scope>NUCLEOTIDE SEQUENCE [LARGE SCALE GENOMIC DNA]</scope>
    <source>
        <strain evidence="2 3">E</strain>
    </source>
</reference>
<dbReference type="InterPro" id="IPR012312">
    <property type="entry name" value="Hemerythrin-like"/>
</dbReference>
<protein>
    <recommendedName>
        <fullName evidence="1">Hemerythrin-like domain-containing protein</fullName>
    </recommendedName>
</protein>
<dbReference type="Proteomes" id="UP000235371">
    <property type="component" value="Unassembled WGS sequence"/>
</dbReference>
<evidence type="ECO:0000259" key="1">
    <source>
        <dbReference type="Pfam" id="PF01814"/>
    </source>
</evidence>
<evidence type="ECO:0000313" key="3">
    <source>
        <dbReference type="Proteomes" id="UP000235371"/>
    </source>
</evidence>
<dbReference type="InterPro" id="IPR053206">
    <property type="entry name" value="Dimeric_xanthone_biosynth"/>
</dbReference>
<keyword evidence="3" id="KW-1185">Reference proteome</keyword>
<evidence type="ECO:0000313" key="2">
    <source>
        <dbReference type="EMBL" id="PMD50721.1"/>
    </source>
</evidence>
<dbReference type="CDD" id="cd12108">
    <property type="entry name" value="Hr-like"/>
    <property type="match status" value="1"/>
</dbReference>
<dbReference type="OrthoDB" id="58416at2759"/>
<dbReference type="GeneID" id="36590104"/>
<proteinExistence type="predicted"/>
<dbReference type="PANTHER" id="PTHR38048">
    <property type="entry name" value="EXPRESSED PROTEIN"/>
    <property type="match status" value="1"/>
</dbReference>
<dbReference type="EMBL" id="KZ613913">
    <property type="protein sequence ID" value="PMD50721.1"/>
    <property type="molecule type" value="Genomic_DNA"/>
</dbReference>
<sequence>MGQKPTKITKQWADGPFQLMETPRKRLGIKDLKKEPGALAAATEMCLVHNMLIRMLNCIYLQAPNVKLEKDISDFATFMHAFLVTIHEHHGNEEKFYFPWLEELNAEVKCSLDKNVEQHHGFAPGLQAFEDYVKALREEKAKYDGAKVRSLIDAFGTALIEHLKEEITSFEELEKLKIDWPAWNKKVQKLAVDGAETEFEIPIAVTCLDYTFEDPYHAKTWPPFPWFAALMFRWLYLPKHKGAWRFSCCDWYSKPKELEFV</sequence>
<organism evidence="2 3">
    <name type="scientific">Hyaloscypha bicolor E</name>
    <dbReference type="NCBI Taxonomy" id="1095630"/>
    <lineage>
        <taxon>Eukaryota</taxon>
        <taxon>Fungi</taxon>
        <taxon>Dikarya</taxon>
        <taxon>Ascomycota</taxon>
        <taxon>Pezizomycotina</taxon>
        <taxon>Leotiomycetes</taxon>
        <taxon>Helotiales</taxon>
        <taxon>Hyaloscyphaceae</taxon>
        <taxon>Hyaloscypha</taxon>
        <taxon>Hyaloscypha bicolor</taxon>
    </lineage>
</organism>
<dbReference type="RefSeq" id="XP_024727625.1">
    <property type="nucleotide sequence ID" value="XM_024882027.1"/>
</dbReference>
<dbReference type="AlphaFoldDB" id="A0A2J6SIZ5"/>
<dbReference type="Gene3D" id="1.20.120.520">
    <property type="entry name" value="nmb1532 protein domain like"/>
    <property type="match status" value="1"/>
</dbReference>